<reference evidence="2 3" key="1">
    <citation type="journal article" date="2014" name="Genome Announc.">
        <title>Draft Genome Sequence of Fervidicella metallireducens Strain AeBT, an Iron-Reducing Thermoanaerobe from the Great Artesian Basin.</title>
        <authorList>
            <person name="Patel B.K."/>
        </authorList>
    </citation>
    <scope>NUCLEOTIDE SEQUENCE [LARGE SCALE GENOMIC DNA]</scope>
    <source>
        <strain evidence="2 3">AeB</strain>
    </source>
</reference>
<feature type="region of interest" description="Disordered" evidence="1">
    <location>
        <begin position="438"/>
        <end position="458"/>
    </location>
</feature>
<comment type="caution">
    <text evidence="2">The sequence shown here is derived from an EMBL/GenBank/DDBJ whole genome shotgun (WGS) entry which is preliminary data.</text>
</comment>
<sequence length="458" mass="53469">MRLEDIKPITIELPDDTPVNSLLIEYCINAYEKEFKRFETLSRYYLSGNDIRNRVLADDSLPNNKLVHSFAKYISNIATAYFMGRGVKYETEDKEYKDTIDEILSDNYSDSRNFEEAKEMSINGVSYELLYINEEGKFKTQYFKADEIIPIYASSIGKFLIMAIRLYSENRIDGTVNKYAEVYTNKEIITFRLAKKGSNEVWEEIARRSHLMSDVPIIIRRNNEERKGDFEDVKSLIDAYDRAQSDTMNDLDYFTDAYLTVFGVDDIVEEEESNDGTVRQKQTKGMKQRRTLYFPEGGDAKFLIKDINDTATENFKNRIYKDIFFLSQVPNLTDETFSGNLSGVAIKYKLFGIEELSAEKEKYWKSAERKKLKLMTEYINTLKGTKYDWKSVKVTFDRSQIANLFEISQMMNNLRDILSQKTIIELFPEVEDAQEELDRFNEERAKSENNGTPPEVVY</sequence>
<evidence type="ECO:0008006" key="4">
    <source>
        <dbReference type="Google" id="ProtNLM"/>
    </source>
</evidence>
<evidence type="ECO:0000256" key="1">
    <source>
        <dbReference type="SAM" id="MobiDB-lite"/>
    </source>
</evidence>
<dbReference type="AlphaFoldDB" id="A0A017RV26"/>
<feature type="compositionally biased region" description="Basic and acidic residues" evidence="1">
    <location>
        <begin position="438"/>
        <end position="447"/>
    </location>
</feature>
<evidence type="ECO:0000313" key="3">
    <source>
        <dbReference type="Proteomes" id="UP000019681"/>
    </source>
</evidence>
<organism evidence="2 3">
    <name type="scientific">Fervidicella metallireducens AeB</name>
    <dbReference type="NCBI Taxonomy" id="1403537"/>
    <lineage>
        <taxon>Bacteria</taxon>
        <taxon>Bacillati</taxon>
        <taxon>Bacillota</taxon>
        <taxon>Clostridia</taxon>
        <taxon>Eubacteriales</taxon>
        <taxon>Clostridiaceae</taxon>
        <taxon>Fervidicella</taxon>
    </lineage>
</organism>
<proteinExistence type="predicted"/>
<dbReference type="RefSeq" id="WP_035379985.1">
    <property type="nucleotide sequence ID" value="NZ_AZQP01000024.1"/>
</dbReference>
<dbReference type="Pfam" id="PF05133">
    <property type="entry name" value="SPP1_portal"/>
    <property type="match status" value="1"/>
</dbReference>
<protein>
    <recommendedName>
        <fullName evidence="4">Phage portal protein</fullName>
    </recommendedName>
</protein>
<dbReference type="OrthoDB" id="1697867at2"/>
<gene>
    <name evidence="2" type="ORF">Q428_08750</name>
</gene>
<accession>A0A017RV26</accession>
<dbReference type="InterPro" id="IPR021145">
    <property type="entry name" value="Portal_protein_SPP1_Gp6-like"/>
</dbReference>
<dbReference type="STRING" id="1403537.Q428_08750"/>
<evidence type="ECO:0000313" key="2">
    <source>
        <dbReference type="EMBL" id="EYE88279.1"/>
    </source>
</evidence>
<dbReference type="EMBL" id="AZQP01000024">
    <property type="protein sequence ID" value="EYE88279.1"/>
    <property type="molecule type" value="Genomic_DNA"/>
</dbReference>
<dbReference type="InterPro" id="IPR006428">
    <property type="entry name" value="Portal_SPP1-type"/>
</dbReference>
<dbReference type="NCBIfam" id="TIGR01538">
    <property type="entry name" value="portal_SPP1"/>
    <property type="match status" value="1"/>
</dbReference>
<keyword evidence="3" id="KW-1185">Reference proteome</keyword>
<name>A0A017RV26_9CLOT</name>
<dbReference type="Proteomes" id="UP000019681">
    <property type="component" value="Unassembled WGS sequence"/>
</dbReference>